<dbReference type="InterPro" id="IPR044241">
    <property type="entry name" value="TxlA/HCF164"/>
</dbReference>
<feature type="transmembrane region" description="Helical" evidence="1">
    <location>
        <begin position="16"/>
        <end position="36"/>
    </location>
</feature>
<dbReference type="RefSeq" id="WP_032514575.1">
    <property type="nucleotide sequence ID" value="NZ_JNAJ01000018.1"/>
</dbReference>
<evidence type="ECO:0000313" key="3">
    <source>
        <dbReference type="EMBL" id="KGF89921.1"/>
    </source>
</evidence>
<dbReference type="GO" id="GO:0016671">
    <property type="term" value="F:oxidoreductase activity, acting on a sulfur group of donors, disulfide as acceptor"/>
    <property type="evidence" value="ECO:0007669"/>
    <property type="project" value="TreeGrafter"/>
</dbReference>
<evidence type="ECO:0000256" key="1">
    <source>
        <dbReference type="SAM" id="Phobius"/>
    </source>
</evidence>
<dbReference type="PANTHER" id="PTHR47353">
    <property type="entry name" value="THIOREDOXIN-LIKE PROTEIN HCF164, CHLOROPLASTIC"/>
    <property type="match status" value="1"/>
</dbReference>
<reference evidence="4" key="1">
    <citation type="journal article" date="2014" name="Sci. Data">
        <title>Genomes of diverse isolates of the marine cyanobacterium Prochlorococcus.</title>
        <authorList>
            <person name="Biller S."/>
            <person name="Berube P."/>
            <person name="Thompson J."/>
            <person name="Kelly L."/>
            <person name="Roggensack S."/>
            <person name="Awad L."/>
            <person name="Roache-Johnson K."/>
            <person name="Ding H."/>
            <person name="Giovannoni S.J."/>
            <person name="Moore L.R."/>
            <person name="Chisholm S.W."/>
        </authorList>
    </citation>
    <scope>NUCLEOTIDE SEQUENCE [LARGE SCALE GENOMIC DNA]</scope>
</reference>
<proteinExistence type="predicted"/>
<keyword evidence="1" id="KW-1133">Transmembrane helix</keyword>
<dbReference type="PANTHER" id="PTHR47353:SF1">
    <property type="entry name" value="THIOREDOXIN-LIKE PROTEIN HCF164, CHLOROPLASTIC"/>
    <property type="match status" value="1"/>
</dbReference>
<dbReference type="EMBL" id="JNAJ01000018">
    <property type="protein sequence ID" value="KGF89921.1"/>
    <property type="molecule type" value="Genomic_DNA"/>
</dbReference>
<dbReference type="Pfam" id="PF00085">
    <property type="entry name" value="Thioredoxin"/>
    <property type="match status" value="1"/>
</dbReference>
<name>A0A0A1ZN19_PROMR</name>
<sequence>MQSESREEVLNKSLKAIIVMLFVIVIISLILFKNLFFQPTYLLKSFGELSVDPAIAFKNNKPTFLEFYAEWCEVCKEMAPKVSTLREEYEKDINFVFLNVDNQKWENYIRKFEVNGIPQVNLFDRKGNLKSTFIGKQEESRIRESIANLETHKESQKEIINAEFSSIKENKNNDVNPRSHG</sequence>
<organism evidence="3 4">
    <name type="scientific">Prochlorococcus marinus str. MIT 9116</name>
    <dbReference type="NCBI Taxonomy" id="167544"/>
    <lineage>
        <taxon>Bacteria</taxon>
        <taxon>Bacillati</taxon>
        <taxon>Cyanobacteriota</taxon>
        <taxon>Cyanophyceae</taxon>
        <taxon>Synechococcales</taxon>
        <taxon>Prochlorococcaceae</taxon>
        <taxon>Prochlorococcus</taxon>
    </lineage>
</organism>
<dbReference type="InterPro" id="IPR036249">
    <property type="entry name" value="Thioredoxin-like_sf"/>
</dbReference>
<evidence type="ECO:0000313" key="4">
    <source>
        <dbReference type="Proteomes" id="UP000030491"/>
    </source>
</evidence>
<dbReference type="Proteomes" id="UP000030491">
    <property type="component" value="Unassembled WGS sequence"/>
</dbReference>
<dbReference type="PROSITE" id="PS51352">
    <property type="entry name" value="THIOREDOXIN_2"/>
    <property type="match status" value="1"/>
</dbReference>
<keyword evidence="1" id="KW-0812">Transmembrane</keyword>
<comment type="caution">
    <text evidence="3">The sequence shown here is derived from an EMBL/GenBank/DDBJ whole genome shotgun (WGS) entry which is preliminary data.</text>
</comment>
<protein>
    <submittedName>
        <fullName evidence="3">Thioredoxin-like protein TxlA</fullName>
    </submittedName>
</protein>
<keyword evidence="1" id="KW-0472">Membrane</keyword>
<dbReference type="SUPFAM" id="SSF52833">
    <property type="entry name" value="Thioredoxin-like"/>
    <property type="match status" value="1"/>
</dbReference>
<dbReference type="AlphaFoldDB" id="A0A0A1ZN19"/>
<dbReference type="InterPro" id="IPR013766">
    <property type="entry name" value="Thioredoxin_domain"/>
</dbReference>
<feature type="domain" description="Thioredoxin" evidence="2">
    <location>
        <begin position="40"/>
        <end position="151"/>
    </location>
</feature>
<evidence type="ECO:0000259" key="2">
    <source>
        <dbReference type="PROSITE" id="PS51352"/>
    </source>
</evidence>
<accession>A0A0A1ZN19</accession>
<dbReference type="OrthoDB" id="423012at2"/>
<gene>
    <name evidence="3" type="ORF">EU93_1782</name>
</gene>
<dbReference type="Gene3D" id="3.40.30.10">
    <property type="entry name" value="Glutaredoxin"/>
    <property type="match status" value="1"/>
</dbReference>